<evidence type="ECO:0000256" key="1">
    <source>
        <dbReference type="SAM" id="Phobius"/>
    </source>
</evidence>
<dbReference type="EMBL" id="CP046457">
    <property type="protein sequence ID" value="QGT98942.1"/>
    <property type="molecule type" value="Genomic_DNA"/>
</dbReference>
<name>A0A6I6DDR2_9FIRM</name>
<dbReference type="KEGG" id="salq:SYNTR_0349"/>
<evidence type="ECO:0000313" key="3">
    <source>
        <dbReference type="Proteomes" id="UP000426444"/>
    </source>
</evidence>
<keyword evidence="1" id="KW-1133">Transmembrane helix</keyword>
<keyword evidence="3" id="KW-1185">Reference proteome</keyword>
<gene>
    <name evidence="2" type="ORF">SYNTR_0349</name>
</gene>
<reference evidence="3" key="1">
    <citation type="journal article" date="2019" name="Microbiology">
        <title>Complete Genome Sequence of an Uncultured Bacterium of the Candidate Phylum Bipolaricaulota.</title>
        <authorList>
            <person name="Kadnikov V.V."/>
            <person name="Mardanov A.V."/>
            <person name="Beletsky A.V."/>
            <person name="Frank Y.A."/>
            <person name="Karnachuk O.V."/>
            <person name="Ravin N.V."/>
        </authorList>
    </citation>
    <scope>NUCLEOTIDE SEQUENCE [LARGE SCALE GENOMIC DNA]</scope>
</reference>
<keyword evidence="1" id="KW-0812">Transmembrane</keyword>
<accession>A0A6I6DDR2</accession>
<dbReference type="RefSeq" id="WP_156202886.1">
    <property type="nucleotide sequence ID" value="NZ_CP046457.1"/>
</dbReference>
<feature type="transmembrane region" description="Helical" evidence="1">
    <location>
        <begin position="12"/>
        <end position="30"/>
    </location>
</feature>
<protein>
    <submittedName>
        <fullName evidence="2">Uncharacterized protein</fullName>
    </submittedName>
</protein>
<sequence>MRALSLRERIFLFILFWLCIIYLFYNVFYLPTQEKILTASQENNQLANYVELVDDKKVSSEHLETMLSVVQEQHYKQQILIPNDPLLSDVINLIEEIAQKKNINLISIVYRDNDYIDSDELIKNVSYILSAVGNDLELLDFLNAIERKERLIVIEKTELLWDEEETARLNIHLTMFYDNNEY</sequence>
<organism evidence="2 3">
    <name type="scientific">Candidatus Syntrophocurvum alkaliphilum</name>
    <dbReference type="NCBI Taxonomy" id="2293317"/>
    <lineage>
        <taxon>Bacteria</taxon>
        <taxon>Bacillati</taxon>
        <taxon>Bacillota</taxon>
        <taxon>Clostridia</taxon>
        <taxon>Eubacteriales</taxon>
        <taxon>Syntrophomonadaceae</taxon>
        <taxon>Candidatus Syntrophocurvum</taxon>
    </lineage>
</organism>
<dbReference type="InterPro" id="IPR014717">
    <property type="entry name" value="Transl_elong_EF1B/ribsomal_bS6"/>
</dbReference>
<dbReference type="Gene3D" id="3.30.70.60">
    <property type="match status" value="1"/>
</dbReference>
<dbReference type="Proteomes" id="UP000426444">
    <property type="component" value="Chromosome"/>
</dbReference>
<proteinExistence type="predicted"/>
<dbReference type="AlphaFoldDB" id="A0A6I6DDR2"/>
<keyword evidence="1" id="KW-0472">Membrane</keyword>
<evidence type="ECO:0000313" key="2">
    <source>
        <dbReference type="EMBL" id="QGT98942.1"/>
    </source>
</evidence>